<evidence type="ECO:0000256" key="3">
    <source>
        <dbReference type="ARBA" id="ARBA00022475"/>
    </source>
</evidence>
<dbReference type="InterPro" id="IPR005807">
    <property type="entry name" value="SecE_bac"/>
</dbReference>
<proteinExistence type="predicted"/>
<feature type="compositionally biased region" description="Basic and acidic residues" evidence="9">
    <location>
        <begin position="18"/>
        <end position="36"/>
    </location>
</feature>
<dbReference type="NCBIfam" id="TIGR00964">
    <property type="entry name" value="secE_bact"/>
    <property type="match status" value="1"/>
</dbReference>
<reference evidence="11 12" key="1">
    <citation type="submission" date="2024-06" db="EMBL/GenBank/DDBJ databases">
        <title>Caproicibacterium argilliputei sp. nov, a novel caproic acid producing anaerobic bacterium isolated from pit mud.</title>
        <authorList>
            <person name="Xia S."/>
        </authorList>
    </citation>
    <scope>NUCLEOTIDE SEQUENCE [LARGE SCALE GENOMIC DNA]</scope>
    <source>
        <strain evidence="11 12">ZCY20-5</strain>
    </source>
</reference>
<dbReference type="InterPro" id="IPR001901">
    <property type="entry name" value="Translocase_SecE/Sec61-g"/>
</dbReference>
<evidence type="ECO:0000256" key="9">
    <source>
        <dbReference type="SAM" id="MobiDB-lite"/>
    </source>
</evidence>
<comment type="subcellular location">
    <subcellularLocation>
        <location evidence="1">Membrane</location>
    </subcellularLocation>
</comment>
<dbReference type="PANTHER" id="PTHR33910:SF1">
    <property type="entry name" value="PROTEIN TRANSLOCASE SUBUNIT SECE"/>
    <property type="match status" value="1"/>
</dbReference>
<reference evidence="12" key="3">
    <citation type="submission" date="2024-06" db="EMBL/GenBank/DDBJ databases">
        <authorList>
            <person name="Zeng C."/>
        </authorList>
    </citation>
    <scope>NUCLEOTIDE SEQUENCE [LARGE SCALE GENOMIC DNA]</scope>
    <source>
        <strain evidence="12">ZCY20-5</strain>
    </source>
</reference>
<dbReference type="KEGG" id="carl:PXC00_12485"/>
<organism evidence="11 12">
    <name type="scientific">Caproicibacterium argilliputei</name>
    <dbReference type="NCBI Taxonomy" id="3030016"/>
    <lineage>
        <taxon>Bacteria</taxon>
        <taxon>Bacillati</taxon>
        <taxon>Bacillota</taxon>
        <taxon>Clostridia</taxon>
        <taxon>Eubacteriales</taxon>
        <taxon>Oscillospiraceae</taxon>
        <taxon>Caproicibacterium</taxon>
    </lineage>
</organism>
<dbReference type="GO" id="GO:0008320">
    <property type="term" value="F:protein transmembrane transporter activity"/>
    <property type="evidence" value="ECO:0007669"/>
    <property type="project" value="InterPro"/>
</dbReference>
<dbReference type="GO" id="GO:0005886">
    <property type="term" value="C:plasma membrane"/>
    <property type="evidence" value="ECO:0007669"/>
    <property type="project" value="TreeGrafter"/>
</dbReference>
<keyword evidence="5" id="KW-0653">Protein transport</keyword>
<feature type="transmembrane region" description="Helical" evidence="10">
    <location>
        <begin position="66"/>
        <end position="87"/>
    </location>
</feature>
<dbReference type="GO" id="GO:0006886">
    <property type="term" value="P:intracellular protein transport"/>
    <property type="evidence" value="ECO:0007669"/>
    <property type="project" value="InterPro"/>
</dbReference>
<evidence type="ECO:0000256" key="4">
    <source>
        <dbReference type="ARBA" id="ARBA00022692"/>
    </source>
</evidence>
<evidence type="ECO:0000256" key="5">
    <source>
        <dbReference type="ARBA" id="ARBA00022927"/>
    </source>
</evidence>
<evidence type="ECO:0000256" key="10">
    <source>
        <dbReference type="SAM" id="Phobius"/>
    </source>
</evidence>
<keyword evidence="7" id="KW-0811">Translocation</keyword>
<evidence type="ECO:0000256" key="6">
    <source>
        <dbReference type="ARBA" id="ARBA00022989"/>
    </source>
</evidence>
<dbReference type="PANTHER" id="PTHR33910">
    <property type="entry name" value="PROTEIN TRANSLOCASE SUBUNIT SECE"/>
    <property type="match status" value="1"/>
</dbReference>
<evidence type="ECO:0000256" key="2">
    <source>
        <dbReference type="ARBA" id="ARBA00022448"/>
    </source>
</evidence>
<feature type="region of interest" description="Disordered" evidence="9">
    <location>
        <begin position="1"/>
        <end position="36"/>
    </location>
</feature>
<evidence type="ECO:0000313" key="11">
    <source>
        <dbReference type="EMBL" id="WOC31995.1"/>
    </source>
</evidence>
<dbReference type="Gene3D" id="1.20.5.1030">
    <property type="entry name" value="Preprotein translocase secy subunit"/>
    <property type="match status" value="1"/>
</dbReference>
<evidence type="ECO:0000256" key="8">
    <source>
        <dbReference type="ARBA" id="ARBA00023136"/>
    </source>
</evidence>
<dbReference type="RefSeq" id="WP_275844802.1">
    <property type="nucleotide sequence ID" value="NZ_CP135996.1"/>
</dbReference>
<dbReference type="EMBL" id="CP135996">
    <property type="protein sequence ID" value="WOC31995.1"/>
    <property type="molecule type" value="Genomic_DNA"/>
</dbReference>
<keyword evidence="2" id="KW-0813">Transport</keyword>
<keyword evidence="3" id="KW-1003">Cell membrane</keyword>
<dbReference type="Pfam" id="PF00584">
    <property type="entry name" value="SecE"/>
    <property type="match status" value="1"/>
</dbReference>
<keyword evidence="8 10" id="KW-0472">Membrane</keyword>
<reference evidence="12" key="2">
    <citation type="submission" date="2024-06" db="EMBL/GenBank/DDBJ databases">
        <title>Caproicibacterium argilliputei sp. nov, a novel caproic acid producing anaerobic bacterium isolated from pit mud.</title>
        <authorList>
            <person name="Zeng C."/>
        </authorList>
    </citation>
    <scope>NUCLEOTIDE SEQUENCE [LARGE SCALE GENOMIC DNA]</scope>
    <source>
        <strain evidence="12">ZCY20-5</strain>
    </source>
</reference>
<dbReference type="InterPro" id="IPR038379">
    <property type="entry name" value="SecE_sf"/>
</dbReference>
<dbReference type="Proteomes" id="UP001300604">
    <property type="component" value="Chromosome"/>
</dbReference>
<accession>A0AA97H1R1</accession>
<keyword evidence="6 10" id="KW-1133">Transmembrane helix</keyword>
<keyword evidence="12" id="KW-1185">Reference proteome</keyword>
<evidence type="ECO:0000313" key="12">
    <source>
        <dbReference type="Proteomes" id="UP001300604"/>
    </source>
</evidence>
<gene>
    <name evidence="11" type="primary">secE</name>
    <name evidence="11" type="ORF">PXC00_12485</name>
</gene>
<evidence type="ECO:0000256" key="1">
    <source>
        <dbReference type="ARBA" id="ARBA00004370"/>
    </source>
</evidence>
<dbReference type="GO" id="GO:0043952">
    <property type="term" value="P:protein transport by the Sec complex"/>
    <property type="evidence" value="ECO:0007669"/>
    <property type="project" value="TreeGrafter"/>
</dbReference>
<dbReference type="GO" id="GO:0009306">
    <property type="term" value="P:protein secretion"/>
    <property type="evidence" value="ECO:0007669"/>
    <property type="project" value="InterPro"/>
</dbReference>
<dbReference type="GO" id="GO:0006605">
    <property type="term" value="P:protein targeting"/>
    <property type="evidence" value="ECO:0007669"/>
    <property type="project" value="InterPro"/>
</dbReference>
<protein>
    <submittedName>
        <fullName evidence="11">Preprotein translocase subunit SecE</fullName>
    </submittedName>
</protein>
<sequence>MADKEKKSAAKAAQAAAPDKKKAVKKADKVSEKAEAKGKKTKAISRFFHDLKSEGKKVVWPTPHAVWKNVGIVVAMIAVFGVCIFGLDEAFTHLLHQFMNIAV</sequence>
<keyword evidence="4 10" id="KW-0812">Transmembrane</keyword>
<evidence type="ECO:0000256" key="7">
    <source>
        <dbReference type="ARBA" id="ARBA00023010"/>
    </source>
</evidence>
<dbReference type="AlphaFoldDB" id="A0AA97H1R1"/>
<name>A0AA97H1R1_9FIRM</name>